<comment type="similarity">
    <text evidence="1">Belongs to the peptidase M24A family. Methionine aminopeptidase type 1 subfamily.</text>
</comment>
<dbReference type="InterPro" id="IPR031615">
    <property type="entry name" value="Zfn-C6H2"/>
</dbReference>
<dbReference type="AlphaFoldDB" id="A0A9N9IHR4"/>
<evidence type="ECO:0000313" key="3">
    <source>
        <dbReference type="EMBL" id="CAG8737612.1"/>
    </source>
</evidence>
<accession>A0A9N9IHR4</accession>
<comment type="caution">
    <text evidence="3">The sequence shown here is derived from an EMBL/GenBank/DDBJ whole genome shotgun (WGS) entry which is preliminary data.</text>
</comment>
<dbReference type="GO" id="GO:0008270">
    <property type="term" value="F:zinc ion binding"/>
    <property type="evidence" value="ECO:0007669"/>
    <property type="project" value="UniProtKB-KW"/>
</dbReference>
<feature type="non-terminal residue" evidence="3">
    <location>
        <position position="1"/>
    </location>
</feature>
<protein>
    <submittedName>
        <fullName evidence="3">11287_t:CDS:1</fullName>
    </submittedName>
</protein>
<keyword evidence="4" id="KW-1185">Reference proteome</keyword>
<proteinExistence type="inferred from homology"/>
<feature type="domain" description="C6H2-type" evidence="2">
    <location>
        <begin position="4"/>
        <end position="56"/>
    </location>
</feature>
<dbReference type="Proteomes" id="UP000789405">
    <property type="component" value="Unassembled WGS sequence"/>
</dbReference>
<reference evidence="3" key="1">
    <citation type="submission" date="2021-06" db="EMBL/GenBank/DDBJ databases">
        <authorList>
            <person name="Kallberg Y."/>
            <person name="Tangrot J."/>
            <person name="Rosling A."/>
        </authorList>
    </citation>
    <scope>NUCLEOTIDE SEQUENCE</scope>
    <source>
        <strain evidence="3">MA453B</strain>
    </source>
</reference>
<keyword evidence="1" id="KW-0863">Zinc-finger</keyword>
<keyword evidence="1" id="KW-0479">Metal-binding</keyword>
<dbReference type="PROSITE" id="PS52013">
    <property type="entry name" value="ZF_C6H2"/>
    <property type="match status" value="1"/>
</dbReference>
<sequence length="109" mass="12361">MSSGQLCRGQDCTNPSKLQCPTCLKLNISSYFCSQECFKKNWVNSSLRLLLMNENCSFPKHITCTLHLQSTHKLLHKTNTPTTGIETYIPNFSYTGSLRAVYPLSPRRS</sequence>
<evidence type="ECO:0000256" key="1">
    <source>
        <dbReference type="PROSITE-ProRule" id="PRU01357"/>
    </source>
</evidence>
<dbReference type="Pfam" id="PF15801">
    <property type="entry name" value="zf-C6H2"/>
    <property type="match status" value="1"/>
</dbReference>
<dbReference type="OrthoDB" id="2443637at2759"/>
<evidence type="ECO:0000313" key="4">
    <source>
        <dbReference type="Proteomes" id="UP000789405"/>
    </source>
</evidence>
<name>A0A9N9IHR4_9GLOM</name>
<evidence type="ECO:0000259" key="2">
    <source>
        <dbReference type="PROSITE" id="PS52013"/>
    </source>
</evidence>
<keyword evidence="1" id="KW-0862">Zinc</keyword>
<organism evidence="3 4">
    <name type="scientific">Dentiscutata erythropus</name>
    <dbReference type="NCBI Taxonomy" id="1348616"/>
    <lineage>
        <taxon>Eukaryota</taxon>
        <taxon>Fungi</taxon>
        <taxon>Fungi incertae sedis</taxon>
        <taxon>Mucoromycota</taxon>
        <taxon>Glomeromycotina</taxon>
        <taxon>Glomeromycetes</taxon>
        <taxon>Diversisporales</taxon>
        <taxon>Gigasporaceae</taxon>
        <taxon>Dentiscutata</taxon>
    </lineage>
</organism>
<gene>
    <name evidence="3" type="ORF">DERYTH_LOCUS15700</name>
</gene>
<dbReference type="EMBL" id="CAJVPY010012962">
    <property type="protein sequence ID" value="CAG8737612.1"/>
    <property type="molecule type" value="Genomic_DNA"/>
</dbReference>